<evidence type="ECO:0000313" key="4">
    <source>
        <dbReference type="EMBL" id="KAK3945113.1"/>
    </source>
</evidence>
<dbReference type="SUPFAM" id="SSF53474">
    <property type="entry name" value="alpha/beta-Hydrolases"/>
    <property type="match status" value="1"/>
</dbReference>
<evidence type="ECO:0000256" key="1">
    <source>
        <dbReference type="ARBA" id="ARBA00022801"/>
    </source>
</evidence>
<keyword evidence="1 4" id="KW-0378">Hydrolase</keyword>
<feature type="domain" description="AB hydrolase-1" evidence="3">
    <location>
        <begin position="3"/>
        <end position="231"/>
    </location>
</feature>
<dbReference type="Proteomes" id="UP001303473">
    <property type="component" value="Unassembled WGS sequence"/>
</dbReference>
<dbReference type="InterPro" id="IPR029058">
    <property type="entry name" value="AB_hydrolase_fold"/>
</dbReference>
<dbReference type="PRINTS" id="PR00412">
    <property type="entry name" value="EPOXHYDRLASE"/>
</dbReference>
<dbReference type="AlphaFoldDB" id="A0AAN6NJE8"/>
<protein>
    <submittedName>
        <fullName evidence="4">Alpha/Beta hydrolase protein</fullName>
    </submittedName>
</protein>
<evidence type="ECO:0000256" key="2">
    <source>
        <dbReference type="ARBA" id="ARBA00038334"/>
    </source>
</evidence>
<comment type="similarity">
    <text evidence="2">Belongs to the AB hydrolase superfamily. Epoxide hydrolase family.</text>
</comment>
<dbReference type="PANTHER" id="PTHR43329">
    <property type="entry name" value="EPOXIDE HYDROLASE"/>
    <property type="match status" value="1"/>
</dbReference>
<dbReference type="InterPro" id="IPR000073">
    <property type="entry name" value="AB_hydrolase_1"/>
</dbReference>
<organism evidence="4 5">
    <name type="scientific">Diplogelasinospora grovesii</name>
    <dbReference type="NCBI Taxonomy" id="303347"/>
    <lineage>
        <taxon>Eukaryota</taxon>
        <taxon>Fungi</taxon>
        <taxon>Dikarya</taxon>
        <taxon>Ascomycota</taxon>
        <taxon>Pezizomycotina</taxon>
        <taxon>Sordariomycetes</taxon>
        <taxon>Sordariomycetidae</taxon>
        <taxon>Sordariales</taxon>
        <taxon>Diplogelasinosporaceae</taxon>
        <taxon>Diplogelasinospora</taxon>
    </lineage>
</organism>
<dbReference type="InterPro" id="IPR000639">
    <property type="entry name" value="Epox_hydrolase-like"/>
</dbReference>
<dbReference type="EMBL" id="MU853756">
    <property type="protein sequence ID" value="KAK3945113.1"/>
    <property type="molecule type" value="Genomic_DNA"/>
</dbReference>
<comment type="caution">
    <text evidence="4">The sequence shown here is derived from an EMBL/GenBank/DDBJ whole genome shotgun (WGS) entry which is preliminary data.</text>
</comment>
<name>A0AAN6NJE8_9PEZI</name>
<gene>
    <name evidence="4" type="ORF">QBC46DRAFT_372819</name>
</gene>
<evidence type="ECO:0000313" key="5">
    <source>
        <dbReference type="Proteomes" id="UP001303473"/>
    </source>
</evidence>
<keyword evidence="5" id="KW-1185">Reference proteome</keyword>
<proteinExistence type="inferred from homology"/>
<dbReference type="GO" id="GO:0016787">
    <property type="term" value="F:hydrolase activity"/>
    <property type="evidence" value="ECO:0007669"/>
    <property type="project" value="UniProtKB-KW"/>
</dbReference>
<dbReference type="Gene3D" id="3.40.50.1820">
    <property type="entry name" value="alpha/beta hydrolase"/>
    <property type="match status" value="1"/>
</dbReference>
<reference evidence="5" key="1">
    <citation type="journal article" date="2023" name="Mol. Phylogenet. Evol.">
        <title>Genome-scale phylogeny and comparative genomics of the fungal order Sordariales.</title>
        <authorList>
            <person name="Hensen N."/>
            <person name="Bonometti L."/>
            <person name="Westerberg I."/>
            <person name="Brannstrom I.O."/>
            <person name="Guillou S."/>
            <person name="Cros-Aarteil S."/>
            <person name="Calhoun S."/>
            <person name="Haridas S."/>
            <person name="Kuo A."/>
            <person name="Mondo S."/>
            <person name="Pangilinan J."/>
            <person name="Riley R."/>
            <person name="LaButti K."/>
            <person name="Andreopoulos B."/>
            <person name="Lipzen A."/>
            <person name="Chen C."/>
            <person name="Yan M."/>
            <person name="Daum C."/>
            <person name="Ng V."/>
            <person name="Clum A."/>
            <person name="Steindorff A."/>
            <person name="Ohm R.A."/>
            <person name="Martin F."/>
            <person name="Silar P."/>
            <person name="Natvig D.O."/>
            <person name="Lalanne C."/>
            <person name="Gautier V."/>
            <person name="Ament-Velasquez S.L."/>
            <person name="Kruys A."/>
            <person name="Hutchinson M.I."/>
            <person name="Powell A.J."/>
            <person name="Barry K."/>
            <person name="Miller A.N."/>
            <person name="Grigoriev I.V."/>
            <person name="Debuchy R."/>
            <person name="Gladieux P."/>
            <person name="Hiltunen Thoren M."/>
            <person name="Johannesson H."/>
        </authorList>
    </citation>
    <scope>NUCLEOTIDE SEQUENCE [LARGE SCALE GENOMIC DNA]</scope>
    <source>
        <strain evidence="5">CBS 340.73</strain>
    </source>
</reference>
<accession>A0AAN6NJE8</accession>
<dbReference type="Pfam" id="PF00561">
    <property type="entry name" value="Abhydrolase_1"/>
    <property type="match status" value="1"/>
</dbReference>
<sequence length="246" mass="27674">MKTMSQHIAEILDHEGVPRCVAVSHDWGSGLLSRLATYIPDRLLGAVFVSVGYVEPGLVWDIDAMNALTKEAFGYETYGYWPCHNSEEAAQDSDEHPASVFSLIYPKDPADWKVNFAPVGAARDYVRSGKLAPLPAWYNLAEYTTRDRILSKGYRGPLNWYKAAMRGVNLPDEAGIAEEDRFCKVPTLLVVSDLDYVTRADMQSQNTLKWAKQLRIETIQNCGHWIQLERPNELHELILGFASEVA</sequence>
<evidence type="ECO:0000259" key="3">
    <source>
        <dbReference type="Pfam" id="PF00561"/>
    </source>
</evidence>